<organism evidence="1 2">
    <name type="scientific">Xylanimonas oleitrophica</name>
    <dbReference type="NCBI Taxonomy" id="2607479"/>
    <lineage>
        <taxon>Bacteria</taxon>
        <taxon>Bacillati</taxon>
        <taxon>Actinomycetota</taxon>
        <taxon>Actinomycetes</taxon>
        <taxon>Micrococcales</taxon>
        <taxon>Promicromonosporaceae</taxon>
        <taxon>Xylanimonas</taxon>
    </lineage>
</organism>
<dbReference type="Gene3D" id="3.40.50.300">
    <property type="entry name" value="P-loop containing nucleotide triphosphate hydrolases"/>
    <property type="match status" value="1"/>
</dbReference>
<keyword evidence="2" id="KW-1185">Reference proteome</keyword>
<protein>
    <submittedName>
        <fullName evidence="1">ATP-binding protein</fullName>
    </submittedName>
</protein>
<reference evidence="1 2" key="1">
    <citation type="submission" date="2018-06" db="EMBL/GenBank/DDBJ databases">
        <title>Whole genome sequencing of a novel hydrocarbon degrading bacterial strain, PW21 isolated from oil contaminated produced water sample.</title>
        <authorList>
            <person name="Nagkirti P."/>
            <person name="Shaikh A."/>
            <person name="Gowdaman V."/>
            <person name="Engineer A.E."/>
            <person name="Dagar S."/>
            <person name="Dhakephalkar P.K."/>
        </authorList>
    </citation>
    <scope>NUCLEOTIDE SEQUENCE [LARGE SCALE GENOMIC DNA]</scope>
    <source>
        <strain evidence="1 2">PW21</strain>
    </source>
</reference>
<keyword evidence="1" id="KW-0547">Nucleotide-binding</keyword>
<evidence type="ECO:0000313" key="1">
    <source>
        <dbReference type="EMBL" id="PZR55057.1"/>
    </source>
</evidence>
<dbReference type="Proteomes" id="UP000248783">
    <property type="component" value="Unassembled WGS sequence"/>
</dbReference>
<evidence type="ECO:0000313" key="2">
    <source>
        <dbReference type="Proteomes" id="UP000248783"/>
    </source>
</evidence>
<keyword evidence="1" id="KW-0067">ATP-binding</keyword>
<accession>A0A2W5WUU9</accession>
<dbReference type="GO" id="GO:0005524">
    <property type="term" value="F:ATP binding"/>
    <property type="evidence" value="ECO:0007669"/>
    <property type="project" value="UniProtKB-KW"/>
</dbReference>
<proteinExistence type="predicted"/>
<dbReference type="EMBL" id="QKWH01000001">
    <property type="protein sequence ID" value="PZR55057.1"/>
    <property type="molecule type" value="Genomic_DNA"/>
</dbReference>
<name>A0A2W5WUU9_9MICO</name>
<dbReference type="AlphaFoldDB" id="A0A2W5WUU9"/>
<dbReference type="InterPro" id="IPR027417">
    <property type="entry name" value="P-loop_NTPase"/>
</dbReference>
<dbReference type="RefSeq" id="WP_111249421.1">
    <property type="nucleotide sequence ID" value="NZ_QKWH01000001.1"/>
</dbReference>
<gene>
    <name evidence="1" type="ORF">DNL40_01295</name>
</gene>
<sequence length="184" mass="20234">MVADVIVLTGPPGAGKSTTARELARQYDRAVHLHTDDFWRYIAAGAIPPYLPESDEQNQTVMRVIRDAAFAYAEGGFVTVVDGIVGPWMINHFVPTENSQNVPAVHYVVLRPGRTETLQRAQGRTAPEALVEAEPIDVMWSQFEDLGDYEGHVIDSTDQSPSKTGSAVWNAVLSRDFLLPPRSS</sequence>
<dbReference type="SUPFAM" id="SSF52540">
    <property type="entry name" value="P-loop containing nucleoside triphosphate hydrolases"/>
    <property type="match status" value="1"/>
</dbReference>
<comment type="caution">
    <text evidence="1">The sequence shown here is derived from an EMBL/GenBank/DDBJ whole genome shotgun (WGS) entry which is preliminary data.</text>
</comment>
<dbReference type="Pfam" id="PF13671">
    <property type="entry name" value="AAA_33"/>
    <property type="match status" value="1"/>
</dbReference>